<protein>
    <submittedName>
        <fullName evidence="3">DnaJ domain-containing protein</fullName>
    </submittedName>
</protein>
<dbReference type="PANTHER" id="PTHR45090">
    <property type="entry name" value="CHAPERONE PROTEIN DNAJ 20 CHLOROPLASTIC"/>
    <property type="match status" value="1"/>
</dbReference>
<feature type="region of interest" description="Disordered" evidence="1">
    <location>
        <begin position="1"/>
        <end position="28"/>
    </location>
</feature>
<organism evidence="3 4">
    <name type="scientific">Artemisia annua</name>
    <name type="common">Sweet wormwood</name>
    <dbReference type="NCBI Taxonomy" id="35608"/>
    <lineage>
        <taxon>Eukaryota</taxon>
        <taxon>Viridiplantae</taxon>
        <taxon>Streptophyta</taxon>
        <taxon>Embryophyta</taxon>
        <taxon>Tracheophyta</taxon>
        <taxon>Spermatophyta</taxon>
        <taxon>Magnoliopsida</taxon>
        <taxon>eudicotyledons</taxon>
        <taxon>Gunneridae</taxon>
        <taxon>Pentapetalae</taxon>
        <taxon>asterids</taxon>
        <taxon>campanulids</taxon>
        <taxon>Asterales</taxon>
        <taxon>Asteraceae</taxon>
        <taxon>Asteroideae</taxon>
        <taxon>Anthemideae</taxon>
        <taxon>Artemisiinae</taxon>
        <taxon>Artemisia</taxon>
    </lineage>
</organism>
<feature type="compositionally biased region" description="Low complexity" evidence="1">
    <location>
        <begin position="1"/>
        <end position="14"/>
    </location>
</feature>
<dbReference type="Gene3D" id="1.10.287.110">
    <property type="entry name" value="DnaJ domain"/>
    <property type="match status" value="1"/>
</dbReference>
<dbReference type="AlphaFoldDB" id="A0A2U1MN27"/>
<dbReference type="SMART" id="SM00271">
    <property type="entry name" value="DnaJ"/>
    <property type="match status" value="1"/>
</dbReference>
<feature type="domain" description="J" evidence="2">
    <location>
        <begin position="68"/>
        <end position="135"/>
    </location>
</feature>
<dbReference type="CDD" id="cd06257">
    <property type="entry name" value="DnaJ"/>
    <property type="match status" value="1"/>
</dbReference>
<dbReference type="SUPFAM" id="SSF46565">
    <property type="entry name" value="Chaperone J-domain"/>
    <property type="match status" value="1"/>
</dbReference>
<evidence type="ECO:0000256" key="1">
    <source>
        <dbReference type="SAM" id="MobiDB-lite"/>
    </source>
</evidence>
<dbReference type="Pfam" id="PF00226">
    <property type="entry name" value="DnaJ"/>
    <property type="match status" value="1"/>
</dbReference>
<sequence length="203" mass="22772">MMSSISKPISSQIQAHSNPPSISHKNSLIPSQSHQFDLVKPIILMKTRLNSPPKASTSGFCTTSSEETLYDLLGISASVPLSEIKSAYKQMALKYHPDVSPPERADEYTTRFIRVQEAYETLSDPEARAMYDCCMAKGLHLAFSGKAGSRFQARSDEKQRWKTSWEAQVNELKRRSAVDEGGRMSWSARVRKQRSENGLNPCE</sequence>
<dbReference type="GO" id="GO:0009507">
    <property type="term" value="C:chloroplast"/>
    <property type="evidence" value="ECO:0007669"/>
    <property type="project" value="TreeGrafter"/>
</dbReference>
<comment type="caution">
    <text evidence="3">The sequence shown here is derived from an EMBL/GenBank/DDBJ whole genome shotgun (WGS) entry which is preliminary data.</text>
</comment>
<dbReference type="InterPro" id="IPR053232">
    <property type="entry name" value="DnaJ_C/III_chloroplastic"/>
</dbReference>
<dbReference type="EMBL" id="PKPP01004821">
    <property type="protein sequence ID" value="PWA62659.1"/>
    <property type="molecule type" value="Genomic_DNA"/>
</dbReference>
<name>A0A2U1MN27_ARTAN</name>
<dbReference type="PROSITE" id="PS50076">
    <property type="entry name" value="DNAJ_2"/>
    <property type="match status" value="1"/>
</dbReference>
<dbReference type="PROSITE" id="PS00636">
    <property type="entry name" value="DNAJ_1"/>
    <property type="match status" value="1"/>
</dbReference>
<accession>A0A2U1MN27</accession>
<dbReference type="Proteomes" id="UP000245207">
    <property type="component" value="Unassembled WGS sequence"/>
</dbReference>
<dbReference type="OrthoDB" id="445556at2759"/>
<feature type="compositionally biased region" description="Polar residues" evidence="1">
    <location>
        <begin position="15"/>
        <end position="28"/>
    </location>
</feature>
<dbReference type="PANTHER" id="PTHR45090:SF14">
    <property type="entry name" value="DNAJ DOMAIN, CHAPERONE J-DOMAIN SUPERFAMILY"/>
    <property type="match status" value="1"/>
</dbReference>
<dbReference type="InterPro" id="IPR036869">
    <property type="entry name" value="J_dom_sf"/>
</dbReference>
<evidence type="ECO:0000313" key="4">
    <source>
        <dbReference type="Proteomes" id="UP000245207"/>
    </source>
</evidence>
<proteinExistence type="predicted"/>
<dbReference type="InterPro" id="IPR001623">
    <property type="entry name" value="DnaJ_domain"/>
</dbReference>
<gene>
    <name evidence="3" type="ORF">CTI12_AA360850</name>
</gene>
<feature type="region of interest" description="Disordered" evidence="1">
    <location>
        <begin position="176"/>
        <end position="203"/>
    </location>
</feature>
<evidence type="ECO:0000313" key="3">
    <source>
        <dbReference type="EMBL" id="PWA62659.1"/>
    </source>
</evidence>
<dbReference type="InterPro" id="IPR018253">
    <property type="entry name" value="DnaJ_domain_CS"/>
</dbReference>
<evidence type="ECO:0000259" key="2">
    <source>
        <dbReference type="PROSITE" id="PS50076"/>
    </source>
</evidence>
<dbReference type="PRINTS" id="PR00625">
    <property type="entry name" value="JDOMAIN"/>
</dbReference>
<keyword evidence="4" id="KW-1185">Reference proteome</keyword>
<dbReference type="STRING" id="35608.A0A2U1MN27"/>
<reference evidence="3 4" key="1">
    <citation type="journal article" date="2018" name="Mol. Plant">
        <title>The genome of Artemisia annua provides insight into the evolution of Asteraceae family and artemisinin biosynthesis.</title>
        <authorList>
            <person name="Shen Q."/>
            <person name="Zhang L."/>
            <person name="Liao Z."/>
            <person name="Wang S."/>
            <person name="Yan T."/>
            <person name="Shi P."/>
            <person name="Liu M."/>
            <person name="Fu X."/>
            <person name="Pan Q."/>
            <person name="Wang Y."/>
            <person name="Lv Z."/>
            <person name="Lu X."/>
            <person name="Zhang F."/>
            <person name="Jiang W."/>
            <person name="Ma Y."/>
            <person name="Chen M."/>
            <person name="Hao X."/>
            <person name="Li L."/>
            <person name="Tang Y."/>
            <person name="Lv G."/>
            <person name="Zhou Y."/>
            <person name="Sun X."/>
            <person name="Brodelius P.E."/>
            <person name="Rose J.K.C."/>
            <person name="Tang K."/>
        </authorList>
    </citation>
    <scope>NUCLEOTIDE SEQUENCE [LARGE SCALE GENOMIC DNA]</scope>
    <source>
        <strain evidence="4">cv. Huhao1</strain>
        <tissue evidence="3">Leaf</tissue>
    </source>
</reference>